<sequence>MTEPSPTPSTFVKEALALFPSSSSPHTTLPPSTFTIAKPSSTPNPIMPDLSTSSTSNSTGSLADMDRDSAIALGAIAILIFCTFIWFTRLRILELRRHRRRLPHGDLENSHNPGVASTGRTPSYLNDFLEKRIVTGGCCSGHRRRRSTPMSETRGRRDEPARSTSLSGTTLHTRSDKEWWESVARRGSTAYIDRTMPQRAPTTQLSRPLDNIPQGHMSTPTQPQEYIRSPSPTYHRTYTPNDPRLCRSIAGSASWWARNIHRSPSRRHYHEEYIDYRAGPAGVGLEVRPEHIVGADKEQSAEVIRIPDHEDGEEGEDEVDEGGPIQGCLAARRAFLERSAEREISARLAARGIHRRDWVGEWA</sequence>
<dbReference type="AlphaFoldDB" id="A0A6A5WW25"/>
<evidence type="ECO:0000313" key="4">
    <source>
        <dbReference type="Proteomes" id="UP000799779"/>
    </source>
</evidence>
<feature type="region of interest" description="Disordered" evidence="1">
    <location>
        <begin position="139"/>
        <end position="173"/>
    </location>
</feature>
<feature type="transmembrane region" description="Helical" evidence="2">
    <location>
        <begin position="70"/>
        <end position="92"/>
    </location>
</feature>
<evidence type="ECO:0000256" key="1">
    <source>
        <dbReference type="SAM" id="MobiDB-lite"/>
    </source>
</evidence>
<feature type="region of interest" description="Disordered" evidence="1">
    <location>
        <begin position="103"/>
        <end position="122"/>
    </location>
</feature>
<feature type="compositionally biased region" description="Low complexity" evidence="1">
    <location>
        <begin position="21"/>
        <end position="35"/>
    </location>
</feature>
<evidence type="ECO:0000313" key="3">
    <source>
        <dbReference type="EMBL" id="KAF2005932.1"/>
    </source>
</evidence>
<accession>A0A6A5WW25</accession>
<dbReference type="EMBL" id="ML977561">
    <property type="protein sequence ID" value="KAF2005932.1"/>
    <property type="molecule type" value="Genomic_DNA"/>
</dbReference>
<proteinExistence type="predicted"/>
<feature type="compositionally biased region" description="Polar residues" evidence="1">
    <location>
        <begin position="216"/>
        <end position="233"/>
    </location>
</feature>
<feature type="compositionally biased region" description="Low complexity" evidence="1">
    <location>
        <begin position="51"/>
        <end position="61"/>
    </location>
</feature>
<keyword evidence="2" id="KW-0472">Membrane</keyword>
<feature type="region of interest" description="Disordered" evidence="1">
    <location>
        <begin position="197"/>
        <end position="233"/>
    </location>
</feature>
<dbReference type="Proteomes" id="UP000799779">
    <property type="component" value="Unassembled WGS sequence"/>
</dbReference>
<keyword evidence="4" id="KW-1185">Reference proteome</keyword>
<name>A0A6A5WW25_9PLEO</name>
<reference evidence="3" key="1">
    <citation type="journal article" date="2020" name="Stud. Mycol.">
        <title>101 Dothideomycetes genomes: a test case for predicting lifestyles and emergence of pathogens.</title>
        <authorList>
            <person name="Haridas S."/>
            <person name="Albert R."/>
            <person name="Binder M."/>
            <person name="Bloem J."/>
            <person name="Labutti K."/>
            <person name="Salamov A."/>
            <person name="Andreopoulos B."/>
            <person name="Baker S."/>
            <person name="Barry K."/>
            <person name="Bills G."/>
            <person name="Bluhm B."/>
            <person name="Cannon C."/>
            <person name="Castanera R."/>
            <person name="Culley D."/>
            <person name="Daum C."/>
            <person name="Ezra D."/>
            <person name="Gonzalez J."/>
            <person name="Henrissat B."/>
            <person name="Kuo A."/>
            <person name="Liang C."/>
            <person name="Lipzen A."/>
            <person name="Lutzoni F."/>
            <person name="Magnuson J."/>
            <person name="Mondo S."/>
            <person name="Nolan M."/>
            <person name="Ohm R."/>
            <person name="Pangilinan J."/>
            <person name="Park H.-J."/>
            <person name="Ramirez L."/>
            <person name="Alfaro M."/>
            <person name="Sun H."/>
            <person name="Tritt A."/>
            <person name="Yoshinaga Y."/>
            <person name="Zwiers L.-H."/>
            <person name="Turgeon B."/>
            <person name="Goodwin S."/>
            <person name="Spatafora J."/>
            <person name="Crous P."/>
            <person name="Grigoriev I."/>
        </authorList>
    </citation>
    <scope>NUCLEOTIDE SEQUENCE</scope>
    <source>
        <strain evidence="3">CBS 123094</strain>
    </source>
</reference>
<keyword evidence="2" id="KW-1133">Transmembrane helix</keyword>
<feature type="region of interest" description="Disordered" evidence="1">
    <location>
        <begin position="21"/>
        <end position="61"/>
    </location>
</feature>
<evidence type="ECO:0000256" key="2">
    <source>
        <dbReference type="SAM" id="Phobius"/>
    </source>
</evidence>
<keyword evidence="2" id="KW-0812">Transmembrane</keyword>
<gene>
    <name evidence="3" type="ORF">P154DRAFT_530229</name>
</gene>
<feature type="compositionally biased region" description="Polar residues" evidence="1">
    <location>
        <begin position="162"/>
        <end position="172"/>
    </location>
</feature>
<organism evidence="3 4">
    <name type="scientific">Amniculicola lignicola CBS 123094</name>
    <dbReference type="NCBI Taxonomy" id="1392246"/>
    <lineage>
        <taxon>Eukaryota</taxon>
        <taxon>Fungi</taxon>
        <taxon>Dikarya</taxon>
        <taxon>Ascomycota</taxon>
        <taxon>Pezizomycotina</taxon>
        <taxon>Dothideomycetes</taxon>
        <taxon>Pleosporomycetidae</taxon>
        <taxon>Pleosporales</taxon>
        <taxon>Amniculicolaceae</taxon>
        <taxon>Amniculicola</taxon>
    </lineage>
</organism>
<protein>
    <submittedName>
        <fullName evidence="3">Uncharacterized protein</fullName>
    </submittedName>
</protein>